<evidence type="ECO:0000313" key="3">
    <source>
        <dbReference type="EMBL" id="KAK3349599.1"/>
    </source>
</evidence>
<name>A0AAJ0MCG7_9PEZI</name>
<evidence type="ECO:0000313" key="4">
    <source>
        <dbReference type="Proteomes" id="UP001275084"/>
    </source>
</evidence>
<sequence>MLISTTLMFIQLGICRVDSALEPSSSGMWTVMCSQPEHVEDYTTQGHGRTGRTSKTRPSQRPDNSNPTPFSIRGAAPRPCARCSC</sequence>
<proteinExistence type="predicted"/>
<dbReference type="AlphaFoldDB" id="A0AAJ0MCG7"/>
<reference evidence="3" key="1">
    <citation type="journal article" date="2023" name="Mol. Phylogenet. Evol.">
        <title>Genome-scale phylogeny and comparative genomics of the fungal order Sordariales.</title>
        <authorList>
            <person name="Hensen N."/>
            <person name="Bonometti L."/>
            <person name="Westerberg I."/>
            <person name="Brannstrom I.O."/>
            <person name="Guillou S."/>
            <person name="Cros-Aarteil S."/>
            <person name="Calhoun S."/>
            <person name="Haridas S."/>
            <person name="Kuo A."/>
            <person name="Mondo S."/>
            <person name="Pangilinan J."/>
            <person name="Riley R."/>
            <person name="LaButti K."/>
            <person name="Andreopoulos B."/>
            <person name="Lipzen A."/>
            <person name="Chen C."/>
            <person name="Yan M."/>
            <person name="Daum C."/>
            <person name="Ng V."/>
            <person name="Clum A."/>
            <person name="Steindorff A."/>
            <person name="Ohm R.A."/>
            <person name="Martin F."/>
            <person name="Silar P."/>
            <person name="Natvig D.O."/>
            <person name="Lalanne C."/>
            <person name="Gautier V."/>
            <person name="Ament-Velasquez S.L."/>
            <person name="Kruys A."/>
            <person name="Hutchinson M.I."/>
            <person name="Powell A.J."/>
            <person name="Barry K."/>
            <person name="Miller A.N."/>
            <person name="Grigoriev I.V."/>
            <person name="Debuchy R."/>
            <person name="Gladieux P."/>
            <person name="Hiltunen Thoren M."/>
            <person name="Johannesson H."/>
        </authorList>
    </citation>
    <scope>NUCLEOTIDE SEQUENCE</scope>
    <source>
        <strain evidence="3">CBS 955.72</strain>
    </source>
</reference>
<keyword evidence="2" id="KW-0732">Signal</keyword>
<evidence type="ECO:0000256" key="2">
    <source>
        <dbReference type="SAM" id="SignalP"/>
    </source>
</evidence>
<keyword evidence="4" id="KW-1185">Reference proteome</keyword>
<evidence type="ECO:0008006" key="5">
    <source>
        <dbReference type="Google" id="ProtNLM"/>
    </source>
</evidence>
<feature type="chain" id="PRO_5042586572" description="Secreted protein" evidence="2">
    <location>
        <begin position="21"/>
        <end position="85"/>
    </location>
</feature>
<dbReference type="EMBL" id="JAUIQD010000005">
    <property type="protein sequence ID" value="KAK3349599.1"/>
    <property type="molecule type" value="Genomic_DNA"/>
</dbReference>
<comment type="caution">
    <text evidence="3">The sequence shown here is derived from an EMBL/GenBank/DDBJ whole genome shotgun (WGS) entry which is preliminary data.</text>
</comment>
<reference evidence="3" key="2">
    <citation type="submission" date="2023-06" db="EMBL/GenBank/DDBJ databases">
        <authorList>
            <consortium name="Lawrence Berkeley National Laboratory"/>
            <person name="Haridas S."/>
            <person name="Hensen N."/>
            <person name="Bonometti L."/>
            <person name="Westerberg I."/>
            <person name="Brannstrom I.O."/>
            <person name="Guillou S."/>
            <person name="Cros-Aarteil S."/>
            <person name="Calhoun S."/>
            <person name="Kuo A."/>
            <person name="Mondo S."/>
            <person name="Pangilinan J."/>
            <person name="Riley R."/>
            <person name="Labutti K."/>
            <person name="Andreopoulos B."/>
            <person name="Lipzen A."/>
            <person name="Chen C."/>
            <person name="Yanf M."/>
            <person name="Daum C."/>
            <person name="Ng V."/>
            <person name="Clum A."/>
            <person name="Steindorff A."/>
            <person name="Ohm R."/>
            <person name="Martin F."/>
            <person name="Silar P."/>
            <person name="Natvig D."/>
            <person name="Lalanne C."/>
            <person name="Gautier V."/>
            <person name="Ament-Velasquez S.L."/>
            <person name="Kruys A."/>
            <person name="Hutchinson M.I."/>
            <person name="Powell A.J."/>
            <person name="Barry K."/>
            <person name="Miller A.N."/>
            <person name="Grigoriev I.V."/>
            <person name="Debuchy R."/>
            <person name="Gladieux P."/>
            <person name="Thoren M.H."/>
            <person name="Johannesson H."/>
        </authorList>
    </citation>
    <scope>NUCLEOTIDE SEQUENCE</scope>
    <source>
        <strain evidence="3">CBS 955.72</strain>
    </source>
</reference>
<evidence type="ECO:0000256" key="1">
    <source>
        <dbReference type="SAM" id="MobiDB-lite"/>
    </source>
</evidence>
<feature type="region of interest" description="Disordered" evidence="1">
    <location>
        <begin position="40"/>
        <end position="85"/>
    </location>
</feature>
<feature type="signal peptide" evidence="2">
    <location>
        <begin position="1"/>
        <end position="20"/>
    </location>
</feature>
<protein>
    <recommendedName>
        <fullName evidence="5">Secreted protein</fullName>
    </recommendedName>
</protein>
<gene>
    <name evidence="3" type="ORF">B0T25DRAFT_548513</name>
</gene>
<organism evidence="3 4">
    <name type="scientific">Lasiosphaeria hispida</name>
    <dbReference type="NCBI Taxonomy" id="260671"/>
    <lineage>
        <taxon>Eukaryota</taxon>
        <taxon>Fungi</taxon>
        <taxon>Dikarya</taxon>
        <taxon>Ascomycota</taxon>
        <taxon>Pezizomycotina</taxon>
        <taxon>Sordariomycetes</taxon>
        <taxon>Sordariomycetidae</taxon>
        <taxon>Sordariales</taxon>
        <taxon>Lasiosphaeriaceae</taxon>
        <taxon>Lasiosphaeria</taxon>
    </lineage>
</organism>
<accession>A0AAJ0MCG7</accession>
<dbReference type="Proteomes" id="UP001275084">
    <property type="component" value="Unassembled WGS sequence"/>
</dbReference>
<feature type="compositionally biased region" description="Polar residues" evidence="1">
    <location>
        <begin position="56"/>
        <end position="69"/>
    </location>
</feature>